<proteinExistence type="predicted"/>
<evidence type="ECO:0000259" key="2">
    <source>
        <dbReference type="Pfam" id="PF12234"/>
    </source>
</evidence>
<protein>
    <submittedName>
        <fullName evidence="3">Regulator of (H+)-ATPase in vacuolar membrane</fullName>
    </submittedName>
</protein>
<feature type="compositionally biased region" description="Basic and acidic residues" evidence="1">
    <location>
        <begin position="1028"/>
        <end position="1041"/>
    </location>
</feature>
<evidence type="ECO:0000313" key="3">
    <source>
        <dbReference type="EMBL" id="KAG0279776.1"/>
    </source>
</evidence>
<dbReference type="GO" id="GO:0043291">
    <property type="term" value="C:RAVE complex"/>
    <property type="evidence" value="ECO:0007669"/>
    <property type="project" value="TreeGrafter"/>
</dbReference>
<feature type="compositionally biased region" description="Polar residues" evidence="1">
    <location>
        <begin position="1203"/>
        <end position="1215"/>
    </location>
</feature>
<dbReference type="InterPro" id="IPR022033">
    <property type="entry name" value="Rav1p_C"/>
</dbReference>
<reference evidence="3" key="1">
    <citation type="journal article" date="2020" name="Fungal Divers.">
        <title>Resolving the Mortierellaceae phylogeny through synthesis of multi-gene phylogenetics and phylogenomics.</title>
        <authorList>
            <person name="Vandepol N."/>
            <person name="Liber J."/>
            <person name="Desiro A."/>
            <person name="Na H."/>
            <person name="Kennedy M."/>
            <person name="Barry K."/>
            <person name="Grigoriev I.V."/>
            <person name="Miller A.N."/>
            <person name="O'Donnell K."/>
            <person name="Stajich J.E."/>
            <person name="Bonito G."/>
        </authorList>
    </citation>
    <scope>NUCLEOTIDE SEQUENCE</scope>
    <source>
        <strain evidence="3">NRRL 28262</strain>
    </source>
</reference>
<gene>
    <name evidence="3" type="primary">RAV1_1</name>
    <name evidence="3" type="ORF">BGZ95_000238</name>
</gene>
<feature type="region of interest" description="Disordered" evidence="1">
    <location>
        <begin position="1195"/>
        <end position="1215"/>
    </location>
</feature>
<dbReference type="PANTHER" id="PTHR13950">
    <property type="entry name" value="RABCONNECTIN-RELATED"/>
    <property type="match status" value="1"/>
</dbReference>
<dbReference type="Proteomes" id="UP001194580">
    <property type="component" value="Unassembled WGS sequence"/>
</dbReference>
<feature type="domain" description="RAVE complex protein Rav1 C-terminal" evidence="2">
    <location>
        <begin position="427"/>
        <end position="899"/>
    </location>
</feature>
<feature type="non-terminal residue" evidence="3">
    <location>
        <position position="1"/>
    </location>
</feature>
<dbReference type="GO" id="GO:0007035">
    <property type="term" value="P:vacuolar acidification"/>
    <property type="evidence" value="ECO:0007669"/>
    <property type="project" value="TreeGrafter"/>
</dbReference>
<dbReference type="PANTHER" id="PTHR13950:SF9">
    <property type="entry name" value="RABCONNECTIN-3A"/>
    <property type="match status" value="1"/>
</dbReference>
<dbReference type="Pfam" id="PF12234">
    <property type="entry name" value="Rav1p_C"/>
    <property type="match status" value="1"/>
</dbReference>
<sequence>MARDGICRIWSPLILLQPESMSICAIIDPNQWLVSQQQSITQYPIHALDGMEFAMAVEYAASKTVDKNNDANSIRLRKLKEIVRDTSDLFFQIQGDGSMVIWGVQNLGKVPQRLPKVLIVLRISQAVTPLETPFFMRNIIAYHDTALARSRGVPADVVIVGQSHEGRVSCFSVNMMELFDSANTLAGLSLRQSWTGQQSRIKAIVKDHRQLCFTSVGDLGDISLWKLKTPRFGHRVAAGLVEVGSLPIGTRDVKLVTPAWEGGSFMVYDGSRITLYTAEENAECTAILDLPDYEPDFPLTLLDSFEIPFLVEQIGQSGKKTTNVSWRRYIVGFSAKNNTVFTWQRTDDGRPILFSKETLPPSAITHAVTVESFAGTLPKSLHSTHMSVFATYSEEQANISYWECAHDFHLHAGDHVWLYPNGNKTCDLEIWGSVGGKAIGRLESKFTRLPEIYDLDWMVTADARHNLAVAFENTVSMYSQQRTEVVTSPTIWERYLNINIPSFVNHPISSIAWLDMGTLSVGAGGTMLLYSKWLSEDYMTIAPGFEEFKLAPTLQHALSSMHGPLADYHPNLLVEFFMWGKFEVVRKILFNLYHYMTYVNESNDTSTGPLPIPLEVILKADVASKPVKADHNDLFMSDNDFKGSDESKFLNDRTSQEMIEFLTRVSLVGLSKSAQLQLSAFIEGFAKIDQQHGTIDDNGLRFLLHVRRFNYLSYILPPPQRPTMLSYRDITWAYHSESQDLLLDFCVNSLKTPMTWPEAKSLGLFLWMRKKDAVIKQMEIIARNQYTGKDDKDPVACSLFYLALKKKKLLHGLWRTAHGHAEQGKMVIFLGNDFDQDRWKTAALKNAFALLGKQRFAYAAAFFLLADKLQDAVNVCVKHLNDVQLAISICRVYEQEVSPSGTDSGQHRDPAMLILYRHLRRNTHQFSGYKGDEEFSAVVRAAEAYEHYGCPLLSLVILKHWGYVMPVDGASKHTKKVRNILEVRRESITSLPRSTSMSFRGGLRSAESSNNLNSGMLDFYDFSTKPAEPAKDETVKKDQEQKSSGMSLMGGFQSGPIAESGLDSGTFDFDSFGGGNKTSNGSGMSLMGGFRNMEPSTDVNSVTFEFDNFGSKKQNGNAEPKAAGMSLMGGFKTTAPSSDVNSGTFDFDNFGTTSNSTKQNSHDTDAPKSTGMSLMGGFKSTTLSSDVSRGTFDFDSFGSTSSKQNGNATPKSTGMSLMGGFKSSAPPSDIDSGILDFDSFGSMGASSNPDSKPSIQAKDIFADFAPPADDGLGTFKVNGGGGANGHSYDEDEVLGSEELLNDYITTLVVQLLTPMASALRTVSLKPELLVAPVFKGYVENIKYGWDKLSEHANVSSVVMEQALISKCIEVDTLPVCFHWLNTTMSTGSPISSIVAHYSESCYSMVGIILTERLTTCMKSHIKEYARSVLESSSEWFNLAKTVIKTELALPRWEQMVLASYIML</sequence>
<comment type="caution">
    <text evidence="3">The sequence shown here is derived from an EMBL/GenBank/DDBJ whole genome shotgun (WGS) entry which is preliminary data.</text>
</comment>
<feature type="region of interest" description="Disordered" evidence="1">
    <location>
        <begin position="1028"/>
        <end position="1049"/>
    </location>
</feature>
<evidence type="ECO:0000313" key="4">
    <source>
        <dbReference type="Proteomes" id="UP001194580"/>
    </source>
</evidence>
<accession>A0AAD4DJH0</accession>
<organism evidence="3 4">
    <name type="scientific">Linnemannia exigua</name>
    <dbReference type="NCBI Taxonomy" id="604196"/>
    <lineage>
        <taxon>Eukaryota</taxon>
        <taxon>Fungi</taxon>
        <taxon>Fungi incertae sedis</taxon>
        <taxon>Mucoromycota</taxon>
        <taxon>Mortierellomycotina</taxon>
        <taxon>Mortierellomycetes</taxon>
        <taxon>Mortierellales</taxon>
        <taxon>Mortierellaceae</taxon>
        <taxon>Linnemannia</taxon>
    </lineage>
</organism>
<name>A0AAD4DJH0_9FUNG</name>
<evidence type="ECO:0000256" key="1">
    <source>
        <dbReference type="SAM" id="MobiDB-lite"/>
    </source>
</evidence>
<feature type="region of interest" description="Disordered" evidence="1">
    <location>
        <begin position="1151"/>
        <end position="1173"/>
    </location>
</feature>
<dbReference type="InterPro" id="IPR052208">
    <property type="entry name" value="DmX-like/RAVE_component"/>
</dbReference>
<dbReference type="EMBL" id="JAAAIL010000104">
    <property type="protein sequence ID" value="KAG0279776.1"/>
    <property type="molecule type" value="Genomic_DNA"/>
</dbReference>
<keyword evidence="4" id="KW-1185">Reference proteome</keyword>